<organism evidence="2 3">
    <name type="scientific">Vreelandella halophila</name>
    <dbReference type="NCBI Taxonomy" id="86177"/>
    <lineage>
        <taxon>Bacteria</taxon>
        <taxon>Pseudomonadati</taxon>
        <taxon>Pseudomonadota</taxon>
        <taxon>Gammaproteobacteria</taxon>
        <taxon>Oceanospirillales</taxon>
        <taxon>Halomonadaceae</taxon>
        <taxon>Vreelandella</taxon>
    </lineage>
</organism>
<feature type="domain" description="Phosphoribosyltransferase" evidence="1">
    <location>
        <begin position="33"/>
        <end position="159"/>
    </location>
</feature>
<dbReference type="AlphaFoldDB" id="A0A9X5B397"/>
<evidence type="ECO:0000313" key="3">
    <source>
        <dbReference type="Proteomes" id="UP000460751"/>
    </source>
</evidence>
<accession>A0A9X5B397</accession>
<dbReference type="SUPFAM" id="SSF53271">
    <property type="entry name" value="PRTase-like"/>
    <property type="match status" value="1"/>
</dbReference>
<reference evidence="2 3" key="1">
    <citation type="submission" date="2019-11" db="EMBL/GenBank/DDBJ databases">
        <title>Genome sequences of 17 halophilic strains isolated from different environments.</title>
        <authorList>
            <person name="Furrow R.E."/>
        </authorList>
    </citation>
    <scope>NUCLEOTIDE SEQUENCE [LARGE SCALE GENOMIC DNA]</scope>
    <source>
        <strain evidence="2 3">22507_15_FS</strain>
    </source>
</reference>
<name>A0A9X5B397_9GAMM</name>
<evidence type="ECO:0000313" key="2">
    <source>
        <dbReference type="EMBL" id="MYL25541.1"/>
    </source>
</evidence>
<dbReference type="Gene3D" id="3.40.50.2020">
    <property type="match status" value="1"/>
</dbReference>
<dbReference type="InterPro" id="IPR029057">
    <property type="entry name" value="PRTase-like"/>
</dbReference>
<dbReference type="InterPro" id="IPR000836">
    <property type="entry name" value="PRTase_dom"/>
</dbReference>
<comment type="caution">
    <text evidence="2">The sequence shown here is derived from an EMBL/GenBank/DDBJ whole genome shotgun (WGS) entry which is preliminary data.</text>
</comment>
<dbReference type="OrthoDB" id="5327200at2"/>
<proteinExistence type="predicted"/>
<dbReference type="Proteomes" id="UP000460751">
    <property type="component" value="Unassembled WGS sequence"/>
</dbReference>
<dbReference type="Pfam" id="PF00156">
    <property type="entry name" value="Pribosyltran"/>
    <property type="match status" value="1"/>
</dbReference>
<sequence>MRVIDLAREEDFAVACQALFDRVSCELGEDWLIVGIETGGMRVVEAWAASRVLSSCSIRAQRPATGAKGRMRPLIRRLPPAVANILRNIERLIFRSLRKSGRTSSRDVFLPQEAKLSISNAARILVVDDAIDSGETLKACLDAINGLNSTARVKTAVLAVTESDPILTADVQLYEGVMLRFPWSSDSVVQT</sequence>
<gene>
    <name evidence="2" type="ORF">GLW01_01890</name>
</gene>
<keyword evidence="3" id="KW-1185">Reference proteome</keyword>
<dbReference type="EMBL" id="WMEX01000001">
    <property type="protein sequence ID" value="MYL25541.1"/>
    <property type="molecule type" value="Genomic_DNA"/>
</dbReference>
<protein>
    <recommendedName>
        <fullName evidence="1">Phosphoribosyltransferase domain-containing protein</fullName>
    </recommendedName>
</protein>
<dbReference type="RefSeq" id="WP_160897951.1">
    <property type="nucleotide sequence ID" value="NZ_WMEX01000001.1"/>
</dbReference>
<evidence type="ECO:0000259" key="1">
    <source>
        <dbReference type="Pfam" id="PF00156"/>
    </source>
</evidence>
<dbReference type="CDD" id="cd06223">
    <property type="entry name" value="PRTases_typeI"/>
    <property type="match status" value="1"/>
</dbReference>